<dbReference type="InParanoid" id="E9H2W5"/>
<dbReference type="InterPro" id="IPR036397">
    <property type="entry name" value="RNaseH_sf"/>
</dbReference>
<evidence type="ECO:0000256" key="1">
    <source>
        <dbReference type="SAM" id="MobiDB-lite"/>
    </source>
</evidence>
<feature type="region of interest" description="Disordered" evidence="1">
    <location>
        <begin position="1"/>
        <end position="21"/>
    </location>
</feature>
<dbReference type="KEGG" id="dpx:DAPPUDRAFT_252527"/>
<evidence type="ECO:0008006" key="4">
    <source>
        <dbReference type="Google" id="ProtNLM"/>
    </source>
</evidence>
<dbReference type="EMBL" id="GL732587">
    <property type="protein sequence ID" value="EFX73857.1"/>
    <property type="molecule type" value="Genomic_DNA"/>
</dbReference>
<dbReference type="Gene3D" id="3.30.420.10">
    <property type="entry name" value="Ribonuclease H-like superfamily/Ribonuclease H"/>
    <property type="match status" value="1"/>
</dbReference>
<dbReference type="SUPFAM" id="SSF53098">
    <property type="entry name" value="Ribonuclease H-like"/>
    <property type="match status" value="1"/>
</dbReference>
<feature type="compositionally biased region" description="Basic and acidic residues" evidence="1">
    <location>
        <begin position="195"/>
        <end position="206"/>
    </location>
</feature>
<protein>
    <recommendedName>
        <fullName evidence="4">Integrase catalytic domain-containing protein</fullName>
    </recommendedName>
</protein>
<dbReference type="Proteomes" id="UP000000305">
    <property type="component" value="Unassembled WGS sequence"/>
</dbReference>
<feature type="compositionally biased region" description="Basic residues" evidence="1">
    <location>
        <begin position="235"/>
        <end position="246"/>
    </location>
</feature>
<dbReference type="PANTHER" id="PTHR33244:SF3">
    <property type="entry name" value="PEPTIDASE A2 DOMAIN-CONTAINING PROTEIN"/>
    <property type="match status" value="1"/>
</dbReference>
<organism evidence="2 3">
    <name type="scientific">Daphnia pulex</name>
    <name type="common">Water flea</name>
    <dbReference type="NCBI Taxonomy" id="6669"/>
    <lineage>
        <taxon>Eukaryota</taxon>
        <taxon>Metazoa</taxon>
        <taxon>Ecdysozoa</taxon>
        <taxon>Arthropoda</taxon>
        <taxon>Crustacea</taxon>
        <taxon>Branchiopoda</taxon>
        <taxon>Diplostraca</taxon>
        <taxon>Cladocera</taxon>
        <taxon>Anomopoda</taxon>
        <taxon>Daphniidae</taxon>
        <taxon>Daphnia</taxon>
    </lineage>
</organism>
<sequence>MDRWGVAVSNSTPNYSQSNGHAEAAVKAVKELVEKISPSGDLDTEEFKLGLLEFRNTPRENGLSPAQMVFGHQLCSIVPAHRSAYATCWKSVMEARDCQAAANANADAKTRYDLRSRGLEPLPIGTNVRVQDPKSKLWSHVGVVVAIGRYPAYRVKFASGSVLWRNRRFLRRLVNMGGSEGDDDGAQDQACDNGDDGRDGAFHTTEESGDDETAAHVENRSAAPRVNPPAQRQSGRCRTRKVIVSM</sequence>
<accession>E9H2W5</accession>
<reference evidence="2 3" key="1">
    <citation type="journal article" date="2011" name="Science">
        <title>The ecoresponsive genome of Daphnia pulex.</title>
        <authorList>
            <person name="Colbourne J.K."/>
            <person name="Pfrender M.E."/>
            <person name="Gilbert D."/>
            <person name="Thomas W.K."/>
            <person name="Tucker A."/>
            <person name="Oakley T.H."/>
            <person name="Tokishita S."/>
            <person name="Aerts A."/>
            <person name="Arnold G.J."/>
            <person name="Basu M.K."/>
            <person name="Bauer D.J."/>
            <person name="Caceres C.E."/>
            <person name="Carmel L."/>
            <person name="Casola C."/>
            <person name="Choi J.H."/>
            <person name="Detter J.C."/>
            <person name="Dong Q."/>
            <person name="Dusheyko S."/>
            <person name="Eads B.D."/>
            <person name="Frohlich T."/>
            <person name="Geiler-Samerotte K.A."/>
            <person name="Gerlach D."/>
            <person name="Hatcher P."/>
            <person name="Jogdeo S."/>
            <person name="Krijgsveld J."/>
            <person name="Kriventseva E.V."/>
            <person name="Kultz D."/>
            <person name="Laforsch C."/>
            <person name="Lindquist E."/>
            <person name="Lopez J."/>
            <person name="Manak J.R."/>
            <person name="Muller J."/>
            <person name="Pangilinan J."/>
            <person name="Patwardhan R.P."/>
            <person name="Pitluck S."/>
            <person name="Pritham E.J."/>
            <person name="Rechtsteiner A."/>
            <person name="Rho M."/>
            <person name="Rogozin I.B."/>
            <person name="Sakarya O."/>
            <person name="Salamov A."/>
            <person name="Schaack S."/>
            <person name="Shapiro H."/>
            <person name="Shiga Y."/>
            <person name="Skalitzky C."/>
            <person name="Smith Z."/>
            <person name="Souvorov A."/>
            <person name="Sung W."/>
            <person name="Tang Z."/>
            <person name="Tsuchiya D."/>
            <person name="Tu H."/>
            <person name="Vos H."/>
            <person name="Wang M."/>
            <person name="Wolf Y.I."/>
            <person name="Yamagata H."/>
            <person name="Yamada T."/>
            <person name="Ye Y."/>
            <person name="Shaw J.R."/>
            <person name="Andrews J."/>
            <person name="Crease T.J."/>
            <person name="Tang H."/>
            <person name="Lucas S.M."/>
            <person name="Robertson H.M."/>
            <person name="Bork P."/>
            <person name="Koonin E.V."/>
            <person name="Zdobnov E.M."/>
            <person name="Grigoriev I.V."/>
            <person name="Lynch M."/>
            <person name="Boore J.L."/>
        </authorList>
    </citation>
    <scope>NUCLEOTIDE SEQUENCE [LARGE SCALE GENOMIC DNA]</scope>
</reference>
<evidence type="ECO:0000313" key="3">
    <source>
        <dbReference type="Proteomes" id="UP000000305"/>
    </source>
</evidence>
<dbReference type="PhylomeDB" id="E9H2W5"/>
<keyword evidence="3" id="KW-1185">Reference proteome</keyword>
<dbReference type="InterPro" id="IPR012337">
    <property type="entry name" value="RNaseH-like_sf"/>
</dbReference>
<dbReference type="OrthoDB" id="2286242at2759"/>
<dbReference type="PANTHER" id="PTHR33244">
    <property type="entry name" value="INTEGRASE CATALYTIC DOMAIN-CONTAINING PROTEIN-RELATED"/>
    <property type="match status" value="1"/>
</dbReference>
<name>E9H2W5_DAPPU</name>
<dbReference type="GO" id="GO:0003676">
    <property type="term" value="F:nucleic acid binding"/>
    <property type="evidence" value="ECO:0007669"/>
    <property type="project" value="InterPro"/>
</dbReference>
<dbReference type="eggNOG" id="KOG0017">
    <property type="taxonomic scope" value="Eukaryota"/>
</dbReference>
<evidence type="ECO:0000313" key="2">
    <source>
        <dbReference type="EMBL" id="EFX73857.1"/>
    </source>
</evidence>
<proteinExistence type="predicted"/>
<gene>
    <name evidence="2" type="ORF">DAPPUDRAFT_252527</name>
</gene>
<feature type="region of interest" description="Disordered" evidence="1">
    <location>
        <begin position="177"/>
        <end position="246"/>
    </location>
</feature>
<dbReference type="STRING" id="6669.E9H2W5"/>
<feature type="compositionally biased region" description="Polar residues" evidence="1">
    <location>
        <begin position="8"/>
        <end position="20"/>
    </location>
</feature>
<dbReference type="AlphaFoldDB" id="E9H2W5"/>
<dbReference type="HOGENOM" id="CLU_098783_0_0_1"/>
<dbReference type="OMA" id="MEARDCQ"/>